<dbReference type="PANTHER" id="PTHR31541:SF25">
    <property type="entry name" value="GAMMA-GLIADIN B"/>
    <property type="match status" value="1"/>
</dbReference>
<dbReference type="InterPro" id="IPR003340">
    <property type="entry name" value="B3_DNA-bd"/>
</dbReference>
<evidence type="ECO:0000256" key="1">
    <source>
        <dbReference type="ARBA" id="ARBA00004123"/>
    </source>
</evidence>
<evidence type="ECO:0000313" key="7">
    <source>
        <dbReference type="EMBL" id="CAH2070879.1"/>
    </source>
</evidence>
<dbReference type="SUPFAM" id="SSF101936">
    <property type="entry name" value="DNA-binding pseudobarrel domain"/>
    <property type="match status" value="1"/>
</dbReference>
<comment type="subcellular location">
    <subcellularLocation>
        <location evidence="1">Nucleus</location>
    </subcellularLocation>
</comment>
<dbReference type="EMBL" id="OU466862">
    <property type="protein sequence ID" value="CAH2070879.1"/>
    <property type="molecule type" value="Genomic_DNA"/>
</dbReference>
<sequence length="126" mass="14512">MMQDTSKSVAKWGERSDLRLIFQRTLYMTDVNPGESRLSMPFNELINKDFLTPVELRVMVEDINNVKKMGIGAILVDPRNVKWGVMLKRWEMKRESGKGSWTYALTCGWNDIVKGNRLKEGDSISI</sequence>
<dbReference type="Proteomes" id="UP000836841">
    <property type="component" value="Chromosome 6"/>
</dbReference>
<dbReference type="PROSITE" id="PS50863">
    <property type="entry name" value="B3"/>
    <property type="match status" value="1"/>
</dbReference>
<dbReference type="AlphaFoldDB" id="A0AAU9SUK9"/>
<evidence type="ECO:0000256" key="4">
    <source>
        <dbReference type="ARBA" id="ARBA00023163"/>
    </source>
</evidence>
<keyword evidence="3" id="KW-0238">DNA-binding</keyword>
<keyword evidence="5" id="KW-0539">Nucleus</keyword>
<feature type="domain" description="TF-B3" evidence="6">
    <location>
        <begin position="74"/>
        <end position="126"/>
    </location>
</feature>
<reference evidence="7 8" key="1">
    <citation type="submission" date="2022-03" db="EMBL/GenBank/DDBJ databases">
        <authorList>
            <person name="Nunn A."/>
            <person name="Chopra R."/>
            <person name="Nunn A."/>
            <person name="Contreras Garrido A."/>
        </authorList>
    </citation>
    <scope>NUCLEOTIDE SEQUENCE [LARGE SCALE GENOMIC DNA]</scope>
</reference>
<name>A0AAU9SUK9_THLAR</name>
<keyword evidence="4" id="KW-0804">Transcription</keyword>
<organism evidence="7 8">
    <name type="scientific">Thlaspi arvense</name>
    <name type="common">Field penny-cress</name>
    <dbReference type="NCBI Taxonomy" id="13288"/>
    <lineage>
        <taxon>Eukaryota</taxon>
        <taxon>Viridiplantae</taxon>
        <taxon>Streptophyta</taxon>
        <taxon>Embryophyta</taxon>
        <taxon>Tracheophyta</taxon>
        <taxon>Spermatophyta</taxon>
        <taxon>Magnoliopsida</taxon>
        <taxon>eudicotyledons</taxon>
        <taxon>Gunneridae</taxon>
        <taxon>Pentapetalae</taxon>
        <taxon>rosids</taxon>
        <taxon>malvids</taxon>
        <taxon>Brassicales</taxon>
        <taxon>Brassicaceae</taxon>
        <taxon>Thlaspideae</taxon>
        <taxon>Thlaspi</taxon>
    </lineage>
</organism>
<evidence type="ECO:0000256" key="3">
    <source>
        <dbReference type="ARBA" id="ARBA00023125"/>
    </source>
</evidence>
<keyword evidence="8" id="KW-1185">Reference proteome</keyword>
<accession>A0AAU9SUK9</accession>
<protein>
    <recommendedName>
        <fullName evidence="6">TF-B3 domain-containing protein</fullName>
    </recommendedName>
</protein>
<dbReference type="PANTHER" id="PTHR31541">
    <property type="entry name" value="B3 DOMAIN PLANT PROTEIN-RELATED"/>
    <property type="match status" value="1"/>
</dbReference>
<evidence type="ECO:0000256" key="5">
    <source>
        <dbReference type="ARBA" id="ARBA00023242"/>
    </source>
</evidence>
<proteinExistence type="predicted"/>
<dbReference type="Pfam" id="PF03754">
    <property type="entry name" value="At2g31720-like"/>
    <property type="match status" value="1"/>
</dbReference>
<dbReference type="Gene3D" id="2.40.330.10">
    <property type="entry name" value="DNA-binding pseudobarrel domain"/>
    <property type="match status" value="1"/>
</dbReference>
<keyword evidence="2" id="KW-0805">Transcription regulation</keyword>
<evidence type="ECO:0000256" key="2">
    <source>
        <dbReference type="ARBA" id="ARBA00023015"/>
    </source>
</evidence>
<dbReference type="InterPro" id="IPR015300">
    <property type="entry name" value="DNA-bd_pseudobarrel_sf"/>
</dbReference>
<dbReference type="GO" id="GO:0005634">
    <property type="term" value="C:nucleus"/>
    <property type="evidence" value="ECO:0007669"/>
    <property type="project" value="UniProtKB-SubCell"/>
</dbReference>
<dbReference type="InterPro" id="IPR005508">
    <property type="entry name" value="At2g31720-like"/>
</dbReference>
<dbReference type="CDD" id="cd10017">
    <property type="entry name" value="B3_DNA"/>
    <property type="match status" value="1"/>
</dbReference>
<dbReference type="GO" id="GO:0003677">
    <property type="term" value="F:DNA binding"/>
    <property type="evidence" value="ECO:0007669"/>
    <property type="project" value="UniProtKB-KW"/>
</dbReference>
<gene>
    <name evidence="7" type="ORF">TAV2_LOCUS21840</name>
</gene>
<evidence type="ECO:0000313" key="8">
    <source>
        <dbReference type="Proteomes" id="UP000836841"/>
    </source>
</evidence>
<evidence type="ECO:0000259" key="6">
    <source>
        <dbReference type="PROSITE" id="PS50863"/>
    </source>
</evidence>